<feature type="domain" description="Linalool dehydratase/isomerase" evidence="2">
    <location>
        <begin position="182"/>
        <end position="476"/>
    </location>
</feature>
<keyword evidence="4" id="KW-1185">Reference proteome</keyword>
<keyword evidence="1" id="KW-0812">Transmembrane</keyword>
<protein>
    <recommendedName>
        <fullName evidence="2">Linalool dehydratase/isomerase domain-containing protein</fullName>
    </recommendedName>
</protein>
<reference evidence="3 4" key="1">
    <citation type="submission" date="2019-09" db="EMBL/GenBank/DDBJ databases">
        <title>Isolation and complete genome sequencing of Methylocystis species.</title>
        <authorList>
            <person name="Rumah B.L."/>
            <person name="Stead C.E."/>
            <person name="Stevens B.C."/>
            <person name="Minton N.P."/>
            <person name="Grosse-Honebrink A."/>
            <person name="Zhang Y."/>
        </authorList>
    </citation>
    <scope>NUCLEOTIDE SEQUENCE [LARGE SCALE GENOMIC DNA]</scope>
    <source>
        <strain evidence="3 4">BRCS2</strain>
    </source>
</reference>
<sequence length="591" mass="63181">MAFTASAPGLRAFSLGLTAPGAGFLFWAAPGGDSFGPHLAMAAGAASAFGLALLLWFATGAVVAPVAAWLGAALLAAFCGDRAFSNETAQAAPIVMLTLLDAALIVAIVSGQRALTRRKVANAYLAKAAPIAAAFESTPFAHAELSLDDVSLLRLLLDRALQPIDKFEGFEWIDQYQTAAIRYQLNFMSYALSIAQAERLPAFRAYLTEAQRALVLKQLDPRVWRYWRYENLLGHLRPGGDPIPRGNIMFTGFLAMQIALYEASSGETSFDAPASLRFVERDGAAHAYRYEDLIGILATGFQNSPFGLLPCEPNWIYPLCNMISACAIRAFDARRGERNWDAVAPVFRAGLENDFIAPDGALTPFLSSLTGASAPITGGVVMQTFPCLYLDALFPDIAERQWLLARRALSQGDIRRPHWLIDTGNYRFSRAAGYAASAAAAAELGDQDMAARLLSALDEDCPRVLRDGVAHRPCASLWAHAVEMFARCTTSGSLRRLVAHPAKRSGPFISAAAYPGILPAKAIADDGALCAVLYPGAGAGLRTLTLGGLKPGGAYVARAHETQNIEADDTGEAPIRLLVDGRTELLVHPAA</sequence>
<feature type="transmembrane region" description="Helical" evidence="1">
    <location>
        <begin position="90"/>
        <end position="109"/>
    </location>
</feature>
<dbReference type="Proteomes" id="UP000422569">
    <property type="component" value="Chromosome"/>
</dbReference>
<gene>
    <name evidence="3" type="ORF">F7D14_05575</name>
</gene>
<evidence type="ECO:0000259" key="2">
    <source>
        <dbReference type="Pfam" id="PF18566"/>
    </source>
</evidence>
<dbReference type="Pfam" id="PF18566">
    <property type="entry name" value="Ldi"/>
    <property type="match status" value="1"/>
</dbReference>
<dbReference type="InterPro" id="IPR041411">
    <property type="entry name" value="Ldi"/>
</dbReference>
<keyword evidence="1" id="KW-1133">Transmembrane helix</keyword>
<dbReference type="AlphaFoldDB" id="A0A6B8M9X7"/>
<dbReference type="EMBL" id="CP044331">
    <property type="protein sequence ID" value="QGM99571.1"/>
    <property type="molecule type" value="Genomic_DNA"/>
</dbReference>
<accession>A0A6B8M9X7</accession>
<feature type="transmembrane region" description="Helical" evidence="1">
    <location>
        <begin position="62"/>
        <end position="84"/>
    </location>
</feature>
<keyword evidence="1" id="KW-0472">Membrane</keyword>
<dbReference type="KEGG" id="mpar:F7D14_05575"/>
<evidence type="ECO:0000313" key="3">
    <source>
        <dbReference type="EMBL" id="QGM99571.1"/>
    </source>
</evidence>
<evidence type="ECO:0000256" key="1">
    <source>
        <dbReference type="SAM" id="Phobius"/>
    </source>
</evidence>
<name>A0A6B8M9X7_9HYPH</name>
<proteinExistence type="predicted"/>
<evidence type="ECO:0000313" key="4">
    <source>
        <dbReference type="Proteomes" id="UP000422569"/>
    </source>
</evidence>
<feature type="transmembrane region" description="Helical" evidence="1">
    <location>
        <begin position="12"/>
        <end position="29"/>
    </location>
</feature>
<organism evidence="3 4">
    <name type="scientific">Methylocystis parvus</name>
    <dbReference type="NCBI Taxonomy" id="134"/>
    <lineage>
        <taxon>Bacteria</taxon>
        <taxon>Pseudomonadati</taxon>
        <taxon>Pseudomonadota</taxon>
        <taxon>Alphaproteobacteria</taxon>
        <taxon>Hyphomicrobiales</taxon>
        <taxon>Methylocystaceae</taxon>
        <taxon>Methylocystis</taxon>
    </lineage>
</organism>